<proteinExistence type="predicted"/>
<evidence type="ECO:0000313" key="4">
    <source>
        <dbReference type="Proteomes" id="UP000245577"/>
    </source>
</evidence>
<dbReference type="Proteomes" id="UP000245577">
    <property type="component" value="Unassembled WGS sequence"/>
</dbReference>
<protein>
    <recommendedName>
        <fullName evidence="5">CRISPR associated protein Cas6</fullName>
    </recommendedName>
</protein>
<feature type="domain" description="Cas6b N-terminal" evidence="2">
    <location>
        <begin position="1"/>
        <end position="102"/>
    </location>
</feature>
<dbReference type="InterPro" id="IPR041528">
    <property type="entry name" value="Cas6b_N"/>
</dbReference>
<dbReference type="Pfam" id="PF17955">
    <property type="entry name" value="Cas6b_N"/>
    <property type="match status" value="1"/>
</dbReference>
<sequence>MKINTVNLTLKTDKTVVEGANKVRGYIGNTFKDYPLLHNHYGNDNHLLTYPLVQYKIINGDVVILGIEEGGDVLKEISSDLNIFKLNKEYKVTEKILSEKEVDVKPSSEEKHYKFVTPWLGLNQKNYSKYNELYGWKDKKNFLNNILVGNLLSMSKGLGIIVNKRLHVKSHFEIKQVKYKSVIFNGFVGEFKVHYDIPDFFGLGKGVSHGFGTVCEIK</sequence>
<accession>A0A2U1S7M4</accession>
<name>A0A2U1S7M4_9EURY</name>
<gene>
    <name evidence="3" type="ORF">MBBWO_09770</name>
</gene>
<evidence type="ECO:0000313" key="3">
    <source>
        <dbReference type="EMBL" id="PWB86123.1"/>
    </source>
</evidence>
<organism evidence="3 4">
    <name type="scientific">Methanobrevibacter woesei</name>
    <dbReference type="NCBI Taxonomy" id="190976"/>
    <lineage>
        <taxon>Archaea</taxon>
        <taxon>Methanobacteriati</taxon>
        <taxon>Methanobacteriota</taxon>
        <taxon>Methanomada group</taxon>
        <taxon>Methanobacteria</taxon>
        <taxon>Methanobacteriales</taxon>
        <taxon>Methanobacteriaceae</taxon>
        <taxon>Methanobrevibacter</taxon>
    </lineage>
</organism>
<dbReference type="EMBL" id="MZGU01000004">
    <property type="protein sequence ID" value="PWB86123.1"/>
    <property type="molecule type" value="Genomic_DNA"/>
</dbReference>
<feature type="domain" description="Cas6b C-terminal" evidence="1">
    <location>
        <begin position="108"/>
        <end position="216"/>
    </location>
</feature>
<dbReference type="AlphaFoldDB" id="A0A2U1S7M4"/>
<evidence type="ECO:0000259" key="1">
    <source>
        <dbReference type="Pfam" id="PF17262"/>
    </source>
</evidence>
<evidence type="ECO:0000259" key="2">
    <source>
        <dbReference type="Pfam" id="PF17955"/>
    </source>
</evidence>
<reference evidence="3 4" key="1">
    <citation type="submission" date="2017-03" db="EMBL/GenBank/DDBJ databases">
        <title>Genome sequence of Methanobrevibacter wosei.</title>
        <authorList>
            <person name="Poehlein A."/>
            <person name="Seedorf H."/>
            <person name="Daniel R."/>
        </authorList>
    </citation>
    <scope>NUCLEOTIDE SEQUENCE [LARGE SCALE GENOMIC DNA]</scope>
    <source>
        <strain evidence="3 4">DSM 11979</strain>
    </source>
</reference>
<dbReference type="InterPro" id="IPR020209">
    <property type="entry name" value="Cas6b_C"/>
</dbReference>
<dbReference type="RefSeq" id="WP_116669761.1">
    <property type="nucleotide sequence ID" value="NZ_MZGU01000004.1"/>
</dbReference>
<dbReference type="Pfam" id="PF17262">
    <property type="entry name" value="Cas6b_C"/>
    <property type="match status" value="1"/>
</dbReference>
<dbReference type="OrthoDB" id="145577at2157"/>
<keyword evidence="4" id="KW-1185">Reference proteome</keyword>
<comment type="caution">
    <text evidence="3">The sequence shown here is derived from an EMBL/GenBank/DDBJ whole genome shotgun (WGS) entry which is preliminary data.</text>
</comment>
<evidence type="ECO:0008006" key="5">
    <source>
        <dbReference type="Google" id="ProtNLM"/>
    </source>
</evidence>